<name>A0ABP4QMG9_9ACTN</name>
<organism evidence="3 4">
    <name type="scientific">Kribbella sancticallisti</name>
    <dbReference type="NCBI Taxonomy" id="460087"/>
    <lineage>
        <taxon>Bacteria</taxon>
        <taxon>Bacillati</taxon>
        <taxon>Actinomycetota</taxon>
        <taxon>Actinomycetes</taxon>
        <taxon>Propionibacteriales</taxon>
        <taxon>Kribbellaceae</taxon>
        <taxon>Kribbella</taxon>
    </lineage>
</organism>
<feature type="domain" description="Cupin type-2" evidence="2">
    <location>
        <begin position="43"/>
        <end position="102"/>
    </location>
</feature>
<dbReference type="Proteomes" id="UP001500393">
    <property type="component" value="Unassembled WGS sequence"/>
</dbReference>
<dbReference type="EMBL" id="BAAAOS010000059">
    <property type="protein sequence ID" value="GAA1610804.1"/>
    <property type="molecule type" value="Genomic_DNA"/>
</dbReference>
<evidence type="ECO:0000313" key="3">
    <source>
        <dbReference type="EMBL" id="GAA1610804.1"/>
    </source>
</evidence>
<accession>A0ABP4QMG9</accession>
<dbReference type="PANTHER" id="PTHR43698:SF1">
    <property type="entry name" value="BLL4564 PROTEIN"/>
    <property type="match status" value="1"/>
</dbReference>
<comment type="caution">
    <text evidence="3">The sequence shown here is derived from an EMBL/GenBank/DDBJ whole genome shotgun (WGS) entry which is preliminary data.</text>
</comment>
<gene>
    <name evidence="3" type="ORF">GCM10009789_76480</name>
</gene>
<dbReference type="InterPro" id="IPR013096">
    <property type="entry name" value="Cupin_2"/>
</dbReference>
<dbReference type="Pfam" id="PF07883">
    <property type="entry name" value="Cupin_2"/>
    <property type="match status" value="1"/>
</dbReference>
<dbReference type="RefSeq" id="WP_344221634.1">
    <property type="nucleotide sequence ID" value="NZ_BAAAOS010000059.1"/>
</dbReference>
<evidence type="ECO:0000256" key="1">
    <source>
        <dbReference type="SAM" id="MobiDB-lite"/>
    </source>
</evidence>
<proteinExistence type="predicted"/>
<reference evidence="4" key="1">
    <citation type="journal article" date="2019" name="Int. J. Syst. Evol. Microbiol.">
        <title>The Global Catalogue of Microorganisms (GCM) 10K type strain sequencing project: providing services to taxonomists for standard genome sequencing and annotation.</title>
        <authorList>
            <consortium name="The Broad Institute Genomics Platform"/>
            <consortium name="The Broad Institute Genome Sequencing Center for Infectious Disease"/>
            <person name="Wu L."/>
            <person name="Ma J."/>
        </authorList>
    </citation>
    <scope>NUCLEOTIDE SEQUENCE [LARGE SCALE GENOMIC DNA]</scope>
    <source>
        <strain evidence="4">JCM 14969</strain>
    </source>
</reference>
<feature type="region of interest" description="Disordered" evidence="1">
    <location>
        <begin position="1"/>
        <end position="21"/>
    </location>
</feature>
<evidence type="ECO:0000259" key="2">
    <source>
        <dbReference type="Pfam" id="PF07883"/>
    </source>
</evidence>
<sequence>MRRLTQQEMIEDPTPVPEPERFTGPAFSCVVQSAAASKATSALIRLPDGSRGHWHRHSEGQLVHVVSGRGYVGRRNAEPLAIEEGDTIWIEPDEEHWHGSAEGVELAQLAVSFGAITWLEPS</sequence>
<dbReference type="SUPFAM" id="SSF51182">
    <property type="entry name" value="RmlC-like cupins"/>
    <property type="match status" value="1"/>
</dbReference>
<protein>
    <submittedName>
        <fullName evidence="3">Cupin domain-containing protein</fullName>
    </submittedName>
</protein>
<dbReference type="InterPro" id="IPR014710">
    <property type="entry name" value="RmlC-like_jellyroll"/>
</dbReference>
<dbReference type="PANTHER" id="PTHR43698">
    <property type="entry name" value="RIBD C-TERMINAL DOMAIN CONTAINING PROTEIN"/>
    <property type="match status" value="1"/>
</dbReference>
<evidence type="ECO:0000313" key="4">
    <source>
        <dbReference type="Proteomes" id="UP001500393"/>
    </source>
</evidence>
<dbReference type="InterPro" id="IPR011051">
    <property type="entry name" value="RmlC_Cupin_sf"/>
</dbReference>
<dbReference type="Gene3D" id="2.60.120.10">
    <property type="entry name" value="Jelly Rolls"/>
    <property type="match status" value="1"/>
</dbReference>
<keyword evidence="4" id="KW-1185">Reference proteome</keyword>